<organism evidence="10 11">
    <name type="scientific">Dolichospermum compactum NIES-806</name>
    <dbReference type="NCBI Taxonomy" id="1973481"/>
    <lineage>
        <taxon>Bacteria</taxon>
        <taxon>Bacillati</taxon>
        <taxon>Cyanobacteriota</taxon>
        <taxon>Cyanophyceae</taxon>
        <taxon>Nostocales</taxon>
        <taxon>Aphanizomenonaceae</taxon>
        <taxon>Dolichospermum</taxon>
        <taxon>Dolichospermum compactum</taxon>
    </lineage>
</organism>
<keyword evidence="5 8" id="KW-0812">Transmembrane</keyword>
<proteinExistence type="predicted"/>
<dbReference type="PANTHER" id="PTHR33908:SF11">
    <property type="entry name" value="MEMBRANE PROTEIN"/>
    <property type="match status" value="1"/>
</dbReference>
<feature type="transmembrane region" description="Helical" evidence="8">
    <location>
        <begin position="168"/>
        <end position="186"/>
    </location>
</feature>
<feature type="transmembrane region" description="Helical" evidence="8">
    <location>
        <begin position="304"/>
        <end position="327"/>
    </location>
</feature>
<dbReference type="GO" id="GO:0009103">
    <property type="term" value="P:lipopolysaccharide biosynthetic process"/>
    <property type="evidence" value="ECO:0007669"/>
    <property type="project" value="UniProtKB-ARBA"/>
</dbReference>
<evidence type="ECO:0000256" key="8">
    <source>
        <dbReference type="SAM" id="Phobius"/>
    </source>
</evidence>
<dbReference type="InterPro" id="IPR003342">
    <property type="entry name" value="ArnT-like_N"/>
</dbReference>
<feature type="domain" description="ArnT-like N-terminal" evidence="9">
    <location>
        <begin position="110"/>
        <end position="238"/>
    </location>
</feature>
<evidence type="ECO:0000256" key="4">
    <source>
        <dbReference type="ARBA" id="ARBA00022679"/>
    </source>
</evidence>
<dbReference type="AlphaFoldDB" id="A0A1Z4UXK3"/>
<evidence type="ECO:0000256" key="2">
    <source>
        <dbReference type="ARBA" id="ARBA00022475"/>
    </source>
</evidence>
<dbReference type="Proteomes" id="UP000218702">
    <property type="component" value="Chromosome"/>
</dbReference>
<keyword evidence="4" id="KW-0808">Transferase</keyword>
<evidence type="ECO:0000256" key="1">
    <source>
        <dbReference type="ARBA" id="ARBA00004651"/>
    </source>
</evidence>
<evidence type="ECO:0000313" key="10">
    <source>
        <dbReference type="EMBL" id="BAZ83976.1"/>
    </source>
</evidence>
<keyword evidence="2" id="KW-1003">Cell membrane</keyword>
<feature type="transmembrane region" description="Helical" evidence="8">
    <location>
        <begin position="195"/>
        <end position="212"/>
    </location>
</feature>
<dbReference type="Pfam" id="PF02366">
    <property type="entry name" value="PMT"/>
    <property type="match status" value="1"/>
</dbReference>
<dbReference type="InterPro" id="IPR050297">
    <property type="entry name" value="LipidA_mod_glycosyltrf_83"/>
</dbReference>
<dbReference type="OrthoDB" id="416237at2"/>
<feature type="transmembrane region" description="Helical" evidence="8">
    <location>
        <begin position="403"/>
        <end position="422"/>
    </location>
</feature>
<name>A0A1Z4UXK3_9CYAN</name>
<dbReference type="PANTHER" id="PTHR33908">
    <property type="entry name" value="MANNOSYLTRANSFERASE YKCB-RELATED"/>
    <property type="match status" value="1"/>
</dbReference>
<feature type="transmembrane region" description="Helical" evidence="8">
    <location>
        <begin position="218"/>
        <end position="236"/>
    </location>
</feature>
<dbReference type="GO" id="GO:0000030">
    <property type="term" value="F:mannosyltransferase activity"/>
    <property type="evidence" value="ECO:0007669"/>
    <property type="project" value="InterPro"/>
</dbReference>
<feature type="transmembrane region" description="Helical" evidence="8">
    <location>
        <begin position="262"/>
        <end position="284"/>
    </location>
</feature>
<feature type="transmembrane region" description="Helical" evidence="8">
    <location>
        <begin position="119"/>
        <end position="137"/>
    </location>
</feature>
<keyword evidence="11" id="KW-1185">Reference proteome</keyword>
<evidence type="ECO:0000259" key="9">
    <source>
        <dbReference type="Pfam" id="PF02366"/>
    </source>
</evidence>
<gene>
    <name evidence="10" type="ORF">NIES806_01560</name>
</gene>
<dbReference type="KEGG" id="dcm:NIES806_01560"/>
<reference evidence="10 11" key="1">
    <citation type="submission" date="2017-06" db="EMBL/GenBank/DDBJ databases">
        <title>Genome sequencing of cyanobaciteial culture collection at National Institute for Environmental Studies (NIES).</title>
        <authorList>
            <person name="Hirose Y."/>
            <person name="Shimura Y."/>
            <person name="Fujisawa T."/>
            <person name="Nakamura Y."/>
            <person name="Kawachi M."/>
        </authorList>
    </citation>
    <scope>NUCLEOTIDE SEQUENCE [LARGE SCALE GENOMIC DNA]</scope>
    <source>
        <strain evidence="10 11">NIES-806</strain>
    </source>
</reference>
<keyword evidence="3" id="KW-0328">Glycosyltransferase</keyword>
<dbReference type="EMBL" id="AP018316">
    <property type="protein sequence ID" value="BAZ83976.1"/>
    <property type="molecule type" value="Genomic_DNA"/>
</dbReference>
<protein>
    <recommendedName>
        <fullName evidence="9">ArnT-like N-terminal domain-containing protein</fullName>
    </recommendedName>
</protein>
<dbReference type="RefSeq" id="WP_096662766.1">
    <property type="nucleotide sequence ID" value="NZ_AP018316.1"/>
</dbReference>
<sequence>MYKNNGFAFQLLLLLLWIVIGVILRFTNLTAKPLWIDEFATLVFSLGNSFQTVPLNQIISVDTLLQPLQPHQDKVIGDVINSLLTEDTHPPLYFVLAHLWVKLFSSEGGLVSLFAERSFSAFLGVISIPCTYLLARFSFCSQIVGQLAATMMAISPFGISLAQEARHYTLGILWVIASLACLVIAIKQTLKRQPLSLLLILLWIGVNSLGIATHYFFIFTLLSIVITIVIFVWLLWKENQPNSNYPTSNIIKSIFNSLPLHFWQRISLVTWGTLAGILVWLPAIYQNREYGNLSSWLKINDGNWFSYINPLFQVLAAWIPMISLLPVEALQREVVIISVILMLVFLIWAIPILWRGLQFYQKQLATTKITQAFLSVVIGVNLCFFIVTYLFGTDLTRAPRYAFVYFPAVMVLLGASLAFSWQNPDHFHKFGIKGKQAVVIILLMGFCSSLTVVCNLAYQKSYRPNILVPIITENSTSQPLIVTIHHNLTETGEMMGIAWQFKFNNRQVKPSFLLIHPHKDDKQFNILENTIQNLSKPLDVWLVNFEKETGLNKCVADNKLLPPVNGYKYQHFRC</sequence>
<feature type="transmembrane region" description="Helical" evidence="8">
    <location>
        <begin position="437"/>
        <end position="458"/>
    </location>
</feature>
<evidence type="ECO:0000313" key="11">
    <source>
        <dbReference type="Proteomes" id="UP000218702"/>
    </source>
</evidence>
<feature type="transmembrane region" description="Helical" evidence="8">
    <location>
        <begin position="144"/>
        <end position="162"/>
    </location>
</feature>
<feature type="transmembrane region" description="Helical" evidence="8">
    <location>
        <begin position="369"/>
        <end position="391"/>
    </location>
</feature>
<dbReference type="GO" id="GO:0016763">
    <property type="term" value="F:pentosyltransferase activity"/>
    <property type="evidence" value="ECO:0007669"/>
    <property type="project" value="TreeGrafter"/>
</dbReference>
<evidence type="ECO:0000256" key="6">
    <source>
        <dbReference type="ARBA" id="ARBA00022989"/>
    </source>
</evidence>
<comment type="subcellular location">
    <subcellularLocation>
        <location evidence="1">Cell membrane</location>
        <topology evidence="1">Multi-pass membrane protein</topology>
    </subcellularLocation>
</comment>
<dbReference type="GO" id="GO:0005886">
    <property type="term" value="C:plasma membrane"/>
    <property type="evidence" value="ECO:0007669"/>
    <property type="project" value="UniProtKB-SubCell"/>
</dbReference>
<accession>A0A1Z4UXK3</accession>
<keyword evidence="7 8" id="KW-0472">Membrane</keyword>
<feature type="transmembrane region" description="Helical" evidence="8">
    <location>
        <begin position="334"/>
        <end position="357"/>
    </location>
</feature>
<keyword evidence="6 8" id="KW-1133">Transmembrane helix</keyword>
<feature type="transmembrane region" description="Helical" evidence="8">
    <location>
        <begin position="7"/>
        <end position="26"/>
    </location>
</feature>
<evidence type="ECO:0000256" key="3">
    <source>
        <dbReference type="ARBA" id="ARBA00022676"/>
    </source>
</evidence>
<evidence type="ECO:0000256" key="5">
    <source>
        <dbReference type="ARBA" id="ARBA00022692"/>
    </source>
</evidence>
<dbReference type="GO" id="GO:0006493">
    <property type="term" value="P:protein O-linked glycosylation"/>
    <property type="evidence" value="ECO:0007669"/>
    <property type="project" value="InterPro"/>
</dbReference>
<evidence type="ECO:0000256" key="7">
    <source>
        <dbReference type="ARBA" id="ARBA00023136"/>
    </source>
</evidence>